<evidence type="ECO:0000313" key="10">
    <source>
        <dbReference type="Proteomes" id="UP001169760"/>
    </source>
</evidence>
<dbReference type="GO" id="GO:0006281">
    <property type="term" value="P:DNA repair"/>
    <property type="evidence" value="ECO:0007669"/>
    <property type="project" value="InterPro"/>
</dbReference>
<feature type="domain" description="RecJ OB" evidence="8">
    <location>
        <begin position="470"/>
        <end position="575"/>
    </location>
</feature>
<dbReference type="GO" id="GO:0006310">
    <property type="term" value="P:DNA recombination"/>
    <property type="evidence" value="ECO:0007669"/>
    <property type="project" value="InterPro"/>
</dbReference>
<sequence length="581" mass="62566">MNTKVISRRSLPNSQALNSSLATVEDLIKQLYAARGYSSDKPTQYALSEMLPPTNMRGIAEGANIIEAALRAGECIVILGDFDADGATSTALAVRCLRAMGAQHVDYLVPNRFEFGYGLTPEIVAVAAKLNPNLIITVDNGIASVEGVNAANALGIKVLVTDHHLPPEQLPDAAAIVNPNQKGCEFGSKNLAGVGVIFYLLCALRSQLRASGWFEQNGIEPPNMASYLDLVALGTVADVVPLDFNNRILVSQGIARMRQGVCIAGIRALFQVGGRNIERVQSTDLGFVVGPRLNAAGRLDDMSLGIKMLLTDNYTEALHLAGELDSLNRERRQIEASMQHEAFKLLDDLALDGEQTPMGVSLYQADWHQGVIGILASRIKDKLHRPTIAFADATDTEIKGSGRSVEGVHLRDILDQVATENPGLLSKFGGHAMAAGLSLPKESFTAFAEAFDRCVSAHLGGEALTAKVITDGELPAHLMDLATAEAIAHAGPWGQNFPEPLFDGEFLLVQQRIVGEKHLKMVVTPSEYSGLAIDAIAFNVDVANWPNNSVERVRLAYVLDVNEFRGNKSLQLRVAHLEALI</sequence>
<dbReference type="GO" id="GO:0003676">
    <property type="term" value="F:nucleic acid binding"/>
    <property type="evidence" value="ECO:0007669"/>
    <property type="project" value="InterPro"/>
</dbReference>
<evidence type="ECO:0000259" key="8">
    <source>
        <dbReference type="Pfam" id="PF17768"/>
    </source>
</evidence>
<evidence type="ECO:0000256" key="1">
    <source>
        <dbReference type="ARBA" id="ARBA00005915"/>
    </source>
</evidence>
<comment type="similarity">
    <text evidence="1">Belongs to the RecJ family.</text>
</comment>
<evidence type="ECO:0000256" key="5">
    <source>
        <dbReference type="ARBA" id="ARBA00022839"/>
    </source>
</evidence>
<feature type="domain" description="DHHA1" evidence="7">
    <location>
        <begin position="363"/>
        <end position="456"/>
    </location>
</feature>
<dbReference type="NCBIfam" id="TIGR00644">
    <property type="entry name" value="recJ"/>
    <property type="match status" value="1"/>
</dbReference>
<feature type="domain" description="DDH" evidence="6">
    <location>
        <begin position="76"/>
        <end position="235"/>
    </location>
</feature>
<keyword evidence="5 9" id="KW-0269">Exonuclease</keyword>
<evidence type="ECO:0000256" key="4">
    <source>
        <dbReference type="ARBA" id="ARBA00022801"/>
    </source>
</evidence>
<dbReference type="Pfam" id="PF02272">
    <property type="entry name" value="DHHA1"/>
    <property type="match status" value="1"/>
</dbReference>
<comment type="caution">
    <text evidence="9">The sequence shown here is derived from an EMBL/GenBank/DDBJ whole genome shotgun (WGS) entry which is preliminary data.</text>
</comment>
<dbReference type="EMBL" id="JAUOPB010000007">
    <property type="protein sequence ID" value="MDO6422923.1"/>
    <property type="molecule type" value="Genomic_DNA"/>
</dbReference>
<dbReference type="InterPro" id="IPR041122">
    <property type="entry name" value="RecJ_OB"/>
</dbReference>
<reference evidence="9" key="1">
    <citation type="submission" date="2023-07" db="EMBL/GenBank/DDBJ databases">
        <title>Genome content predicts the carbon catabolic preferences of heterotrophic bacteria.</title>
        <authorList>
            <person name="Gralka M."/>
        </authorList>
    </citation>
    <scope>NUCLEOTIDE SEQUENCE</scope>
    <source>
        <strain evidence="9">I3M17_2</strain>
    </source>
</reference>
<dbReference type="PANTHER" id="PTHR30255:SF2">
    <property type="entry name" value="SINGLE-STRANDED-DNA-SPECIFIC EXONUCLEASE RECJ"/>
    <property type="match status" value="1"/>
</dbReference>
<keyword evidence="3" id="KW-0540">Nuclease</keyword>
<dbReference type="Proteomes" id="UP001169760">
    <property type="component" value="Unassembled WGS sequence"/>
</dbReference>
<dbReference type="FunFam" id="3.90.1640.30:FF:000001">
    <property type="entry name" value="Single-stranded-DNA-specific exonuclease RecJ"/>
    <property type="match status" value="1"/>
</dbReference>
<dbReference type="Pfam" id="PF01368">
    <property type="entry name" value="DHH"/>
    <property type="match status" value="1"/>
</dbReference>
<proteinExistence type="inferred from homology"/>
<accession>A0AAW7X8V6</accession>
<dbReference type="GO" id="GO:0008409">
    <property type="term" value="F:5'-3' exonuclease activity"/>
    <property type="evidence" value="ECO:0007669"/>
    <property type="project" value="InterPro"/>
</dbReference>
<dbReference type="RefSeq" id="WP_216062887.1">
    <property type="nucleotide sequence ID" value="NZ_JAHKPP010000006.1"/>
</dbReference>
<dbReference type="InterPro" id="IPR004610">
    <property type="entry name" value="RecJ"/>
</dbReference>
<evidence type="ECO:0000313" key="9">
    <source>
        <dbReference type="EMBL" id="MDO6422923.1"/>
    </source>
</evidence>
<dbReference type="InterPro" id="IPR003156">
    <property type="entry name" value="DHHA1_dom"/>
</dbReference>
<name>A0AAW7X8V6_9GAMM</name>
<dbReference type="Pfam" id="PF17768">
    <property type="entry name" value="RecJ_OB"/>
    <property type="match status" value="1"/>
</dbReference>
<evidence type="ECO:0000256" key="3">
    <source>
        <dbReference type="ARBA" id="ARBA00022722"/>
    </source>
</evidence>
<dbReference type="InterPro" id="IPR051673">
    <property type="entry name" value="SSDNA_exonuclease_RecJ"/>
</dbReference>
<dbReference type="InterPro" id="IPR001667">
    <property type="entry name" value="DDH_dom"/>
</dbReference>
<dbReference type="AlphaFoldDB" id="A0AAW7X8V6"/>
<evidence type="ECO:0000256" key="2">
    <source>
        <dbReference type="ARBA" id="ARBA00019841"/>
    </source>
</evidence>
<organism evidence="9 10">
    <name type="scientific">Saccharophagus degradans</name>
    <dbReference type="NCBI Taxonomy" id="86304"/>
    <lineage>
        <taxon>Bacteria</taxon>
        <taxon>Pseudomonadati</taxon>
        <taxon>Pseudomonadota</taxon>
        <taxon>Gammaproteobacteria</taxon>
        <taxon>Cellvibrionales</taxon>
        <taxon>Cellvibrionaceae</taxon>
        <taxon>Saccharophagus</taxon>
    </lineage>
</organism>
<gene>
    <name evidence="9" type="primary">recJ</name>
    <name evidence="9" type="ORF">Q4521_10600</name>
</gene>
<dbReference type="PANTHER" id="PTHR30255">
    <property type="entry name" value="SINGLE-STRANDED-DNA-SPECIFIC EXONUCLEASE RECJ"/>
    <property type="match status" value="1"/>
</dbReference>
<keyword evidence="4" id="KW-0378">Hydrolase</keyword>
<protein>
    <recommendedName>
        <fullName evidence="2">Single-stranded-DNA-specific exonuclease RecJ</fullName>
    </recommendedName>
</protein>
<evidence type="ECO:0000259" key="7">
    <source>
        <dbReference type="Pfam" id="PF02272"/>
    </source>
</evidence>
<evidence type="ECO:0000259" key="6">
    <source>
        <dbReference type="Pfam" id="PF01368"/>
    </source>
</evidence>